<dbReference type="Proteomes" id="UP000308489">
    <property type="component" value="Chromosome 1"/>
</dbReference>
<evidence type="ECO:0000313" key="2">
    <source>
        <dbReference type="Proteomes" id="UP000308489"/>
    </source>
</evidence>
<protein>
    <submittedName>
        <fullName evidence="1">Uncharacterized protein</fullName>
    </submittedName>
</protein>
<proteinExistence type="predicted"/>
<dbReference type="AlphaFoldDB" id="A0A4U9R579"/>
<gene>
    <name evidence="1" type="ORF">NCTC503_00688</name>
</gene>
<reference evidence="1 2" key="1">
    <citation type="submission" date="2019-05" db="EMBL/GenBank/DDBJ databases">
        <authorList>
            <consortium name="Pathogen Informatics"/>
        </authorList>
    </citation>
    <scope>NUCLEOTIDE SEQUENCE [LARGE SCALE GENOMIC DNA]</scope>
    <source>
        <strain evidence="1 2">NCTC503</strain>
    </source>
</reference>
<accession>A0A4U9R579</accession>
<organism evidence="1 2">
    <name type="scientific">Hathewaya histolytica</name>
    <name type="common">Clostridium histolyticum</name>
    <dbReference type="NCBI Taxonomy" id="1498"/>
    <lineage>
        <taxon>Bacteria</taxon>
        <taxon>Bacillati</taxon>
        <taxon>Bacillota</taxon>
        <taxon>Clostridia</taxon>
        <taxon>Eubacteriales</taxon>
        <taxon>Clostridiaceae</taxon>
        <taxon>Hathewaya</taxon>
    </lineage>
</organism>
<evidence type="ECO:0000313" key="1">
    <source>
        <dbReference type="EMBL" id="VTQ85203.1"/>
    </source>
</evidence>
<dbReference type="EMBL" id="LR590481">
    <property type="protein sequence ID" value="VTQ85203.1"/>
    <property type="molecule type" value="Genomic_DNA"/>
</dbReference>
<name>A0A4U9R579_HATHI</name>
<sequence>MKFIGPFLRINSLNEENISNQLFHLSKESIKHIVLQSKCGIPIAPKELNKHIPKIDINTIKGFSPLLCLYKKASAKLSYEKHKPYWNTEKFKKDIPIISNSMMTLCLLELSDYYKQFKDTDKKKYEMFEVYSALSKCQLEFYGAHLRNIEGVFIDKVHTSDLFSEDIKLTDKNNKFKYSEQAFLMSAYYKYSQLFKDELAYEKNSYAKEYKKFSLDILNMFMNFREHIYDISFNEKLKLSLGLNLFYHYSKIEDIKPLLLDFYDLILEEYNHKISDDKKNKVLINSLMLLNSSFIYKNLKFLKSKEFSENLYKELIESYDENLGLYTKSPEEKSVDYDSSELMTYLISLIFYSNIFEIEDDNSVAENIFKNGVINSGLVLSWPDTPSLNDVERYKNFSRNSDDLLEDDYFRMPTLPTPENNELAPIFIKRITYNRKKNEFKQSKSNFDSERNMTIFFMCIFLYNNFI</sequence>
<dbReference type="RefSeq" id="WP_138209447.1">
    <property type="nucleotide sequence ID" value="NZ_CBCSDB010000004.1"/>
</dbReference>
<dbReference type="OrthoDB" id="1949729at2"/>
<dbReference type="KEGG" id="hhw:NCTC503_00688"/>
<keyword evidence="2" id="KW-1185">Reference proteome</keyword>